<dbReference type="EMBL" id="HACA01011537">
    <property type="protein sequence ID" value="CDW28898.1"/>
    <property type="molecule type" value="Transcribed_RNA"/>
</dbReference>
<accession>A0A0K2TSB9</accession>
<proteinExistence type="predicted"/>
<sequence length="53" mass="6028">MNGLCSNQKGISLLKFLNSLDFLEIVCLLGSRIQKTFGWHFMTTIFKIFSSKA</sequence>
<protein>
    <submittedName>
        <fullName evidence="1">Uncharacterized protein</fullName>
    </submittedName>
</protein>
<name>A0A0K2TSB9_LEPSM</name>
<dbReference type="AlphaFoldDB" id="A0A0K2TSB9"/>
<evidence type="ECO:0000313" key="1">
    <source>
        <dbReference type="EMBL" id="CDW28898.1"/>
    </source>
</evidence>
<reference evidence="1" key="1">
    <citation type="submission" date="2014-05" db="EMBL/GenBank/DDBJ databases">
        <authorList>
            <person name="Chronopoulou M."/>
        </authorList>
    </citation>
    <scope>NUCLEOTIDE SEQUENCE</scope>
    <source>
        <tissue evidence="1">Whole organism</tissue>
    </source>
</reference>
<feature type="non-terminal residue" evidence="1">
    <location>
        <position position="53"/>
    </location>
</feature>
<organism evidence="1">
    <name type="scientific">Lepeophtheirus salmonis</name>
    <name type="common">Salmon louse</name>
    <name type="synonym">Caligus salmonis</name>
    <dbReference type="NCBI Taxonomy" id="72036"/>
    <lineage>
        <taxon>Eukaryota</taxon>
        <taxon>Metazoa</taxon>
        <taxon>Ecdysozoa</taxon>
        <taxon>Arthropoda</taxon>
        <taxon>Crustacea</taxon>
        <taxon>Multicrustacea</taxon>
        <taxon>Hexanauplia</taxon>
        <taxon>Copepoda</taxon>
        <taxon>Siphonostomatoida</taxon>
        <taxon>Caligidae</taxon>
        <taxon>Lepeophtheirus</taxon>
    </lineage>
</organism>